<dbReference type="AlphaFoldDB" id="A0AA46AHJ8"/>
<name>A0AA46AHJ8_9CLOT</name>
<feature type="transmembrane region" description="Helical" evidence="1">
    <location>
        <begin position="12"/>
        <end position="31"/>
    </location>
</feature>
<dbReference type="PANTHER" id="PTHR31970">
    <property type="match status" value="1"/>
</dbReference>
<proteinExistence type="predicted"/>
<dbReference type="InterPro" id="IPR031563">
    <property type="entry name" value="MOT1/MOT2"/>
</dbReference>
<feature type="transmembrane region" description="Helical" evidence="1">
    <location>
        <begin position="324"/>
        <end position="352"/>
    </location>
</feature>
<keyword evidence="1" id="KW-1133">Transmembrane helix</keyword>
<dbReference type="RefSeq" id="WP_283407654.1">
    <property type="nucleotide sequence ID" value="NZ_FXUF01000001.1"/>
</dbReference>
<feature type="transmembrane region" description="Helical" evidence="1">
    <location>
        <begin position="78"/>
        <end position="101"/>
    </location>
</feature>
<evidence type="ECO:0000313" key="2">
    <source>
        <dbReference type="EMBL" id="SMP39911.1"/>
    </source>
</evidence>
<feature type="transmembrane region" description="Helical" evidence="1">
    <location>
        <begin position="297"/>
        <end position="318"/>
    </location>
</feature>
<dbReference type="PANTHER" id="PTHR31970:SF9">
    <property type="entry name" value="MOLYBDATE TRANSPORTER 2"/>
    <property type="match status" value="1"/>
</dbReference>
<keyword evidence="1" id="KW-0472">Membrane</keyword>
<feature type="transmembrane region" description="Helical" evidence="1">
    <location>
        <begin position="132"/>
        <end position="151"/>
    </location>
</feature>
<sequence>MEKDFRFNMEEAAGALGDFGTLLPIVIGVSVATDMNLAVMLLFFGIAYLFTGIHYKLPMPVEPMKAIGVIALTERLSAAEIAGAGIGMGLVLLLIALTGAMDFIKRSIPIALIRGIQLALALTLMRQAMVMMRYDFILGALAMGIIFYYRFSRHLDVSALMVFLLGIIVGLFRFGPPPVTLMRLPALTLPDFPSFISGFTKASLPQIPLTLGNAVLATSLLISDLLDRQVQEKQLLYSMSAMCLFSVPFGGFPMCHGAGGLAAQYRFGARTGGSNIISGFVLIVIALLFASPHLEMVIPFGALGALLFYSGLALFQTARKTPDLAATLLTGILSLFLGITWSLFIVWVWIIVRKKWNAERG</sequence>
<dbReference type="EMBL" id="FXUF01000001">
    <property type="protein sequence ID" value="SMP39911.1"/>
    <property type="molecule type" value="Genomic_DNA"/>
</dbReference>
<dbReference type="GO" id="GO:0015098">
    <property type="term" value="F:molybdate ion transmembrane transporter activity"/>
    <property type="evidence" value="ECO:0007669"/>
    <property type="project" value="InterPro"/>
</dbReference>
<feature type="transmembrane region" description="Helical" evidence="1">
    <location>
        <begin position="235"/>
        <end position="252"/>
    </location>
</feature>
<feature type="transmembrane region" description="Helical" evidence="1">
    <location>
        <begin position="157"/>
        <end position="175"/>
    </location>
</feature>
<organism evidence="2 3">
    <name type="scientific">Anoxynatronum buryatiense</name>
    <dbReference type="NCBI Taxonomy" id="489973"/>
    <lineage>
        <taxon>Bacteria</taxon>
        <taxon>Bacillati</taxon>
        <taxon>Bacillota</taxon>
        <taxon>Clostridia</taxon>
        <taxon>Eubacteriales</taxon>
        <taxon>Clostridiaceae</taxon>
        <taxon>Anoxynatronum</taxon>
    </lineage>
</organism>
<comment type="caution">
    <text evidence="2">The sequence shown here is derived from an EMBL/GenBank/DDBJ whole genome shotgun (WGS) entry which is preliminary data.</text>
</comment>
<keyword evidence="1" id="KW-0812">Transmembrane</keyword>
<dbReference type="Pfam" id="PF16983">
    <property type="entry name" value="MFS_MOT1"/>
    <property type="match status" value="2"/>
</dbReference>
<evidence type="ECO:0000313" key="3">
    <source>
        <dbReference type="Proteomes" id="UP001158066"/>
    </source>
</evidence>
<feature type="transmembrane region" description="Helical" evidence="1">
    <location>
        <begin position="37"/>
        <end position="57"/>
    </location>
</feature>
<accession>A0AA46AHJ8</accession>
<reference evidence="2" key="1">
    <citation type="submission" date="2017-05" db="EMBL/GenBank/DDBJ databases">
        <authorList>
            <person name="Varghese N."/>
            <person name="Submissions S."/>
        </authorList>
    </citation>
    <scope>NUCLEOTIDE SEQUENCE</scope>
    <source>
        <strain evidence="2">Su22</strain>
    </source>
</reference>
<evidence type="ECO:0000256" key="1">
    <source>
        <dbReference type="SAM" id="Phobius"/>
    </source>
</evidence>
<dbReference type="Proteomes" id="UP001158066">
    <property type="component" value="Unassembled WGS sequence"/>
</dbReference>
<gene>
    <name evidence="2" type="ORF">SAMN06296020_101299</name>
</gene>
<feature type="transmembrane region" description="Helical" evidence="1">
    <location>
        <begin position="272"/>
        <end position="290"/>
    </location>
</feature>
<protein>
    <submittedName>
        <fullName evidence="2">Molybdate transporter of MFS superfamily protein</fullName>
    </submittedName>
</protein>
<keyword evidence="3" id="KW-1185">Reference proteome</keyword>